<keyword evidence="5" id="KW-0732">Signal</keyword>
<feature type="region of interest" description="Disordered" evidence="4">
    <location>
        <begin position="27"/>
        <end position="90"/>
    </location>
</feature>
<dbReference type="PANTHER" id="PTHR11475:SF4">
    <property type="entry name" value="CHORION PEROXIDASE"/>
    <property type="match status" value="1"/>
</dbReference>
<dbReference type="PANTHER" id="PTHR11475">
    <property type="entry name" value="OXIDASE/PEROXIDASE"/>
    <property type="match status" value="1"/>
</dbReference>
<dbReference type="EMBL" id="JAVRIB010000005">
    <property type="protein sequence ID" value="MDT0634624.1"/>
    <property type="molecule type" value="Genomic_DNA"/>
</dbReference>
<evidence type="ECO:0000313" key="7">
    <source>
        <dbReference type="Proteomes" id="UP001251857"/>
    </source>
</evidence>
<dbReference type="InterPro" id="IPR019791">
    <property type="entry name" value="Haem_peroxidase_animal"/>
</dbReference>
<feature type="compositionally biased region" description="Polar residues" evidence="4">
    <location>
        <begin position="217"/>
        <end position="228"/>
    </location>
</feature>
<evidence type="ECO:0000256" key="5">
    <source>
        <dbReference type="SAM" id="SignalP"/>
    </source>
</evidence>
<sequence length="551" mass="59781">MRLSTARCRWAWSVAVVLVAALAACGGGEGQDSTSAPDPQPEFRSLSGAGNNAESPVVGRADTPMARMAHPAYPDGLAEPSGIDRPNPRTVSNIVARQSGNLPNARGASDFLWQWGQFLDHDLTLAREQADAPLPIPVPPGDEHFDPAGSGAVEIPFDRSEYDPDTGQADPRQQMNALTAYVDASQVYGSSDARAQALRRNDGSGKLRTSEGDLLPLNTTGLENNPDSQDPSLFVAGDVRANEQVALTAMHVLFVREHNRLADRLRSADASLSGDAVYQHARAIVIAKVQRITYDEFLPLLLGEDALSEYDGYEPDTAARLANEFATVAFRLGHSLLSSTLRRVGPDGQTIAAGDLPLRDAFFFPPERLRTEGGIEPLLRGLAGQPAQELDPLVVDDVRNFLFGPPGDGGRDLIALNLQRARDHGLPAYNELRRSLGLTAKATFADVSTDPEIRARLVEAYDSVELIDPWIGCMAEDHLPGAMVGELAFSILKRQFEALRDGDRFWYKRLDTATYTELGVDEIERASLAQVIRDNTAIGDEIPDDVFRVAP</sequence>
<dbReference type="PROSITE" id="PS50292">
    <property type="entry name" value="PEROXIDASE_3"/>
    <property type="match status" value="1"/>
</dbReference>
<evidence type="ECO:0000256" key="4">
    <source>
        <dbReference type="SAM" id="MobiDB-lite"/>
    </source>
</evidence>
<dbReference type="PRINTS" id="PR00457">
    <property type="entry name" value="ANPEROXIDASE"/>
</dbReference>
<reference evidence="6 7" key="1">
    <citation type="submission" date="2023-09" db="EMBL/GenBank/DDBJ databases">
        <authorList>
            <person name="Rey-Velasco X."/>
        </authorList>
    </citation>
    <scope>NUCLEOTIDE SEQUENCE [LARGE SCALE GENOMIC DNA]</scope>
    <source>
        <strain evidence="6 7">W335</strain>
    </source>
</reference>
<protein>
    <submittedName>
        <fullName evidence="6">Peroxidase family protein</fullName>
    </submittedName>
</protein>
<keyword evidence="7" id="KW-1185">Reference proteome</keyword>
<dbReference type="InterPro" id="IPR010255">
    <property type="entry name" value="Haem_peroxidase_sf"/>
</dbReference>
<keyword evidence="6" id="KW-0560">Oxidoreductase</keyword>
<dbReference type="Proteomes" id="UP001251857">
    <property type="component" value="Unassembled WGS sequence"/>
</dbReference>
<dbReference type="GO" id="GO:0004601">
    <property type="term" value="F:peroxidase activity"/>
    <property type="evidence" value="ECO:0007669"/>
    <property type="project" value="UniProtKB-KW"/>
</dbReference>
<comment type="subcellular location">
    <subcellularLocation>
        <location evidence="1">Secreted</location>
    </subcellularLocation>
</comment>
<evidence type="ECO:0000256" key="3">
    <source>
        <dbReference type="ARBA" id="ARBA00023180"/>
    </source>
</evidence>
<keyword evidence="3" id="KW-0325">Glycoprotein</keyword>
<feature type="chain" id="PRO_5047219183" evidence="5">
    <location>
        <begin position="24"/>
        <end position="551"/>
    </location>
</feature>
<evidence type="ECO:0000256" key="1">
    <source>
        <dbReference type="ARBA" id="ARBA00004613"/>
    </source>
</evidence>
<comment type="caution">
    <text evidence="6">The sequence shown here is derived from an EMBL/GenBank/DDBJ whole genome shotgun (WGS) entry which is preliminary data.</text>
</comment>
<dbReference type="CDD" id="cd09822">
    <property type="entry name" value="peroxinectin_like_bacterial"/>
    <property type="match status" value="1"/>
</dbReference>
<feature type="compositionally biased region" description="Basic and acidic residues" evidence="4">
    <location>
        <begin position="199"/>
        <end position="211"/>
    </location>
</feature>
<feature type="signal peptide" evidence="5">
    <location>
        <begin position="1"/>
        <end position="23"/>
    </location>
</feature>
<dbReference type="RefSeq" id="WP_311652419.1">
    <property type="nucleotide sequence ID" value="NZ_JAVRIB010000005.1"/>
</dbReference>
<evidence type="ECO:0000313" key="6">
    <source>
        <dbReference type="EMBL" id="MDT0634624.1"/>
    </source>
</evidence>
<dbReference type="Gene3D" id="1.10.640.10">
    <property type="entry name" value="Haem peroxidase domain superfamily, animal type"/>
    <property type="match status" value="1"/>
</dbReference>
<keyword evidence="6" id="KW-0575">Peroxidase</keyword>
<proteinExistence type="predicted"/>
<keyword evidence="2" id="KW-0964">Secreted</keyword>
<gene>
    <name evidence="6" type="ORF">RM532_06615</name>
</gene>
<organism evidence="6 7">
    <name type="scientific">Spectribacter hydrogenoxidans</name>
    <dbReference type="NCBI Taxonomy" id="3075608"/>
    <lineage>
        <taxon>Bacteria</taxon>
        <taxon>Pseudomonadati</taxon>
        <taxon>Pseudomonadota</taxon>
        <taxon>Gammaproteobacteria</taxon>
        <taxon>Salinisphaerales</taxon>
        <taxon>Salinisphaeraceae</taxon>
        <taxon>Spectribacter</taxon>
    </lineage>
</organism>
<dbReference type="InterPro" id="IPR037120">
    <property type="entry name" value="Haem_peroxidase_sf_animal"/>
</dbReference>
<feature type="region of interest" description="Disordered" evidence="4">
    <location>
        <begin position="199"/>
        <end position="228"/>
    </location>
</feature>
<dbReference type="SUPFAM" id="SSF48113">
    <property type="entry name" value="Heme-dependent peroxidases"/>
    <property type="match status" value="1"/>
</dbReference>
<name>A0ABU3BZT3_9GAMM</name>
<dbReference type="Pfam" id="PF03098">
    <property type="entry name" value="An_peroxidase"/>
    <property type="match status" value="1"/>
</dbReference>
<dbReference type="PROSITE" id="PS51257">
    <property type="entry name" value="PROKAR_LIPOPROTEIN"/>
    <property type="match status" value="1"/>
</dbReference>
<accession>A0ABU3BZT3</accession>
<evidence type="ECO:0000256" key="2">
    <source>
        <dbReference type="ARBA" id="ARBA00022525"/>
    </source>
</evidence>